<accession>A0A0U1D4I2</accession>
<evidence type="ECO:0000313" key="1">
    <source>
        <dbReference type="EMBL" id="CQD07893.1"/>
    </source>
</evidence>
<sequence>MATLPSWMSQSPTNIDVVTPLKARACDALQAVLRGGSRRSRPTVTLMQPGVERC</sequence>
<dbReference type="EMBL" id="CTEC01000001">
    <property type="protein sequence ID" value="CQD07893.1"/>
    <property type="molecule type" value="Genomic_DNA"/>
</dbReference>
<dbReference type="AlphaFoldDB" id="A0A0U1D4I2"/>
<gene>
    <name evidence="1" type="ORF">BN000_01598</name>
</gene>
<reference evidence="2" key="1">
    <citation type="submission" date="2015-03" db="EMBL/GenBank/DDBJ databases">
        <authorList>
            <person name="Urmite Genomes"/>
        </authorList>
    </citation>
    <scope>NUCLEOTIDE SEQUENCE [LARGE SCALE GENOMIC DNA]</scope>
    <source>
        <strain evidence="2">CSUR P1344</strain>
    </source>
</reference>
<organism evidence="1 2">
    <name type="scientific">Mycobacterium europaeum</name>
    <dbReference type="NCBI Taxonomy" id="761804"/>
    <lineage>
        <taxon>Bacteria</taxon>
        <taxon>Bacillati</taxon>
        <taxon>Actinomycetota</taxon>
        <taxon>Actinomycetes</taxon>
        <taxon>Mycobacteriales</taxon>
        <taxon>Mycobacteriaceae</taxon>
        <taxon>Mycobacterium</taxon>
        <taxon>Mycobacterium simiae complex</taxon>
    </lineage>
</organism>
<name>A0A0U1D4I2_9MYCO</name>
<keyword evidence="2" id="KW-1185">Reference proteome</keyword>
<proteinExistence type="predicted"/>
<dbReference type="Proteomes" id="UP000199601">
    <property type="component" value="Unassembled WGS sequence"/>
</dbReference>
<evidence type="ECO:0000313" key="2">
    <source>
        <dbReference type="Proteomes" id="UP000199601"/>
    </source>
</evidence>
<protein>
    <submittedName>
        <fullName evidence="1">Uncharacterized protein</fullName>
    </submittedName>
</protein>